<proteinExistence type="predicted"/>
<organism evidence="3 4">
    <name type="scientific">Prymnesium parvum</name>
    <name type="common">Toxic golden alga</name>
    <dbReference type="NCBI Taxonomy" id="97485"/>
    <lineage>
        <taxon>Eukaryota</taxon>
        <taxon>Haptista</taxon>
        <taxon>Haptophyta</taxon>
        <taxon>Prymnesiophyceae</taxon>
        <taxon>Prymnesiales</taxon>
        <taxon>Prymnesiaceae</taxon>
        <taxon>Prymnesium</taxon>
    </lineage>
</organism>
<dbReference type="SUPFAM" id="SSF52047">
    <property type="entry name" value="RNI-like"/>
    <property type="match status" value="1"/>
</dbReference>
<feature type="domain" description="NYN" evidence="2">
    <location>
        <begin position="134"/>
        <end position="267"/>
    </location>
</feature>
<protein>
    <recommendedName>
        <fullName evidence="2">NYN domain-containing protein</fullName>
    </recommendedName>
</protein>
<keyword evidence="4" id="KW-1185">Reference proteome</keyword>
<feature type="region of interest" description="Disordered" evidence="1">
    <location>
        <begin position="1"/>
        <end position="24"/>
    </location>
</feature>
<reference evidence="3 4" key="1">
    <citation type="journal article" date="2024" name="Science">
        <title>Giant polyketide synthase enzymes in the biosynthesis of giant marine polyether toxins.</title>
        <authorList>
            <person name="Fallon T.R."/>
            <person name="Shende V.V."/>
            <person name="Wierzbicki I.H."/>
            <person name="Pendleton A.L."/>
            <person name="Watervoot N.F."/>
            <person name="Auber R.P."/>
            <person name="Gonzalez D.J."/>
            <person name="Wisecaver J.H."/>
            <person name="Moore B.S."/>
        </authorList>
    </citation>
    <scope>NUCLEOTIDE SEQUENCE [LARGE SCALE GENOMIC DNA]</scope>
    <source>
        <strain evidence="3 4">12B1</strain>
    </source>
</reference>
<name>A0AB34JXX3_PRYPA</name>
<feature type="compositionally biased region" description="Gly residues" evidence="1">
    <location>
        <begin position="515"/>
        <end position="539"/>
    </location>
</feature>
<dbReference type="EMBL" id="JBGBPQ010000004">
    <property type="protein sequence ID" value="KAL1525556.1"/>
    <property type="molecule type" value="Genomic_DNA"/>
</dbReference>
<feature type="compositionally biased region" description="Gly residues" evidence="1">
    <location>
        <begin position="497"/>
        <end position="507"/>
    </location>
</feature>
<dbReference type="AlphaFoldDB" id="A0AB34JXX3"/>
<accession>A0AB34JXX3</accession>
<evidence type="ECO:0000259" key="2">
    <source>
        <dbReference type="Pfam" id="PF01936"/>
    </source>
</evidence>
<dbReference type="GO" id="GO:0004540">
    <property type="term" value="F:RNA nuclease activity"/>
    <property type="evidence" value="ECO:0007669"/>
    <property type="project" value="InterPro"/>
</dbReference>
<dbReference type="Gene3D" id="3.40.50.1010">
    <property type="entry name" value="5'-nuclease"/>
    <property type="match status" value="1"/>
</dbReference>
<dbReference type="Pfam" id="PF01936">
    <property type="entry name" value="NYN"/>
    <property type="match status" value="1"/>
</dbReference>
<evidence type="ECO:0000313" key="4">
    <source>
        <dbReference type="Proteomes" id="UP001515480"/>
    </source>
</evidence>
<evidence type="ECO:0000313" key="3">
    <source>
        <dbReference type="EMBL" id="KAL1525556.1"/>
    </source>
</evidence>
<comment type="caution">
    <text evidence="3">The sequence shown here is derived from an EMBL/GenBank/DDBJ whole genome shotgun (WGS) entry which is preliminary data.</text>
</comment>
<gene>
    <name evidence="3" type="ORF">AB1Y20_020411</name>
</gene>
<evidence type="ECO:0000256" key="1">
    <source>
        <dbReference type="SAM" id="MobiDB-lite"/>
    </source>
</evidence>
<sequence>MLDSPRAPSPLPQHLTESEGHAAADEAEEFDRFFSRAVRIGVVSEAEVDELTDQLALGVSSPAALVASYAPLVAAAAAEAAPSLDPNVWSIDGAYEEEEAWGAAEEAWAEHESEEGEWGGEEGAAVREGGGGTIGIILDVHYLQVAASSFSLATTWSVPDFEAALVRASGGGAVRLRIACDSCRTDAATDEAYGKARLHSALASAGYRLVLSPNKSVRQTQGATDVDIACAIFEAAGAFAAAPAASTLLLVAGDADFQPALAAALAARPAALRVLVAADAPRLSRAYAAWLGARLLPLSAVLRRLAPRVIDLREDRRPAAPSGRADAAAVAAAVARAARRAEAEAGGAAEGSLTLHLSGRGGPAWADGEVGALLRALRALPAACAALGGVWMHHTAVGDGGCAQLGELLRLAPRLRELHLSDSAVSLVGVRAIGEAARAAREGGGGEGRRLYVNVRHLGGEEALALAAEYADCLSVRLVSGRELRREHGGSPAATGGSPGGKGGSSGRKGAVRAGKGGSPAGKGGGSGGRGGGGSGRGSPVGEKGKGSPRATGKGSSRGRGRGR</sequence>
<dbReference type="InterPro" id="IPR021139">
    <property type="entry name" value="NYN"/>
</dbReference>
<feature type="region of interest" description="Disordered" evidence="1">
    <location>
        <begin position="485"/>
        <end position="564"/>
    </location>
</feature>
<dbReference type="Proteomes" id="UP001515480">
    <property type="component" value="Unassembled WGS sequence"/>
</dbReference>